<dbReference type="PROSITE" id="PS00211">
    <property type="entry name" value="ABC_TRANSPORTER_1"/>
    <property type="match status" value="1"/>
</dbReference>
<dbReference type="SMART" id="SM00382">
    <property type="entry name" value="AAA"/>
    <property type="match status" value="1"/>
</dbReference>
<evidence type="ECO:0000256" key="6">
    <source>
        <dbReference type="SAM" id="MobiDB-lite"/>
    </source>
</evidence>
<feature type="domain" description="ABC transporter" evidence="7">
    <location>
        <begin position="25"/>
        <end position="274"/>
    </location>
</feature>
<protein>
    <submittedName>
        <fullName evidence="8">ABC transporter ATP-binding protein</fullName>
    </submittedName>
</protein>
<dbReference type="InterPro" id="IPR013563">
    <property type="entry name" value="Oligopep_ABC_C"/>
</dbReference>
<name>A0ABV6JXN9_9PROT</name>
<dbReference type="InterPro" id="IPR050319">
    <property type="entry name" value="ABC_transp_ATP-bind"/>
</dbReference>
<evidence type="ECO:0000256" key="5">
    <source>
        <dbReference type="ARBA" id="ARBA00022840"/>
    </source>
</evidence>
<dbReference type="InterPro" id="IPR027417">
    <property type="entry name" value="P-loop_NTPase"/>
</dbReference>
<sequence>MSAVMTPAPARDGVVAQPGAEGAILRLENVRRHFTVRGPMGQRRGAVQAVDGVSLHVQPGEVLAVVGESGCGKSTLGRLMLRLDAPDAGTVRFEGRDLGALSARDLRAQRRWMQMIFQDPYASLDPRMTVGQAVEEPLRLHGDATAAERRARVQALLARVGLRPEHADRWPHEFSGGQRQRIAIARALASGPRLIVGDEPVSALDVSVQAQVINLLQELIRELNLAFVLISHDLAVVRHVADRVAVMYLGRIVEEGTTDAIFTDPRHPYTRALLGSVPGVGGAAPLQGDLPSPINPPAGCRFHTRCPHAQEVCGRDDPPLAQGAKAGPGHRAACHFQDTLPPMPPLREHRAGGERQARLQSFFNRAVTGTAA</sequence>
<dbReference type="InterPro" id="IPR003439">
    <property type="entry name" value="ABC_transporter-like_ATP-bd"/>
</dbReference>
<dbReference type="EMBL" id="JBHLUN010000015">
    <property type="protein sequence ID" value="MFC0410501.1"/>
    <property type="molecule type" value="Genomic_DNA"/>
</dbReference>
<keyword evidence="4" id="KW-0547">Nucleotide-binding</keyword>
<keyword evidence="3" id="KW-0813">Transport</keyword>
<evidence type="ECO:0000256" key="4">
    <source>
        <dbReference type="ARBA" id="ARBA00022741"/>
    </source>
</evidence>
<evidence type="ECO:0000256" key="1">
    <source>
        <dbReference type="ARBA" id="ARBA00004417"/>
    </source>
</evidence>
<dbReference type="Gene3D" id="3.40.50.300">
    <property type="entry name" value="P-loop containing nucleotide triphosphate hydrolases"/>
    <property type="match status" value="1"/>
</dbReference>
<comment type="subcellular location">
    <subcellularLocation>
        <location evidence="1">Cell inner membrane</location>
        <topology evidence="1">Peripheral membrane protein</topology>
    </subcellularLocation>
</comment>
<comment type="caution">
    <text evidence="8">The sequence shown here is derived from an EMBL/GenBank/DDBJ whole genome shotgun (WGS) entry which is preliminary data.</text>
</comment>
<evidence type="ECO:0000259" key="7">
    <source>
        <dbReference type="PROSITE" id="PS50893"/>
    </source>
</evidence>
<dbReference type="CDD" id="cd03257">
    <property type="entry name" value="ABC_NikE_OppD_transporters"/>
    <property type="match status" value="1"/>
</dbReference>
<dbReference type="InterPro" id="IPR003593">
    <property type="entry name" value="AAA+_ATPase"/>
</dbReference>
<evidence type="ECO:0000256" key="3">
    <source>
        <dbReference type="ARBA" id="ARBA00022448"/>
    </source>
</evidence>
<dbReference type="SUPFAM" id="SSF52540">
    <property type="entry name" value="P-loop containing nucleoside triphosphate hydrolases"/>
    <property type="match status" value="1"/>
</dbReference>
<evidence type="ECO:0000313" key="9">
    <source>
        <dbReference type="Proteomes" id="UP001589865"/>
    </source>
</evidence>
<dbReference type="GO" id="GO:0005524">
    <property type="term" value="F:ATP binding"/>
    <property type="evidence" value="ECO:0007669"/>
    <property type="project" value="UniProtKB-KW"/>
</dbReference>
<keyword evidence="5 8" id="KW-0067">ATP-binding</keyword>
<proteinExistence type="inferred from homology"/>
<dbReference type="PROSITE" id="PS50893">
    <property type="entry name" value="ABC_TRANSPORTER_2"/>
    <property type="match status" value="1"/>
</dbReference>
<gene>
    <name evidence="8" type="ORF">ACFFGY_19795</name>
</gene>
<evidence type="ECO:0000256" key="2">
    <source>
        <dbReference type="ARBA" id="ARBA00005417"/>
    </source>
</evidence>
<feature type="region of interest" description="Disordered" evidence="6">
    <location>
        <begin position="317"/>
        <end position="354"/>
    </location>
</feature>
<keyword evidence="9" id="KW-1185">Reference proteome</keyword>
<comment type="similarity">
    <text evidence="2">Belongs to the ABC transporter superfamily.</text>
</comment>
<organism evidence="8 9">
    <name type="scientific">Roseomonas elaeocarpi</name>
    <dbReference type="NCBI Taxonomy" id="907779"/>
    <lineage>
        <taxon>Bacteria</taxon>
        <taxon>Pseudomonadati</taxon>
        <taxon>Pseudomonadota</taxon>
        <taxon>Alphaproteobacteria</taxon>
        <taxon>Acetobacterales</taxon>
        <taxon>Roseomonadaceae</taxon>
        <taxon>Roseomonas</taxon>
    </lineage>
</organism>
<evidence type="ECO:0000313" key="8">
    <source>
        <dbReference type="EMBL" id="MFC0410501.1"/>
    </source>
</evidence>
<dbReference type="InterPro" id="IPR017871">
    <property type="entry name" value="ABC_transporter-like_CS"/>
</dbReference>
<dbReference type="Pfam" id="PF08352">
    <property type="entry name" value="oligo_HPY"/>
    <property type="match status" value="1"/>
</dbReference>
<reference evidence="8 9" key="1">
    <citation type="submission" date="2024-09" db="EMBL/GenBank/DDBJ databases">
        <authorList>
            <person name="Sun Q."/>
            <person name="Mori K."/>
        </authorList>
    </citation>
    <scope>NUCLEOTIDE SEQUENCE [LARGE SCALE GENOMIC DNA]</scope>
    <source>
        <strain evidence="8 9">TBRC 5777</strain>
    </source>
</reference>
<accession>A0ABV6JXN9</accession>
<dbReference type="PANTHER" id="PTHR43776:SF7">
    <property type="entry name" value="D,D-DIPEPTIDE TRANSPORT ATP-BINDING PROTEIN DDPF-RELATED"/>
    <property type="match status" value="1"/>
</dbReference>
<dbReference type="PANTHER" id="PTHR43776">
    <property type="entry name" value="TRANSPORT ATP-BINDING PROTEIN"/>
    <property type="match status" value="1"/>
</dbReference>
<dbReference type="NCBIfam" id="TIGR01727">
    <property type="entry name" value="oligo_HPY"/>
    <property type="match status" value="1"/>
</dbReference>
<dbReference type="Proteomes" id="UP001589865">
    <property type="component" value="Unassembled WGS sequence"/>
</dbReference>
<dbReference type="Pfam" id="PF00005">
    <property type="entry name" value="ABC_tran"/>
    <property type="match status" value="1"/>
</dbReference>